<dbReference type="RefSeq" id="WP_273616785.1">
    <property type="nucleotide sequence ID" value="NZ_CP117417.1"/>
</dbReference>
<dbReference type="Proteomes" id="UP001218231">
    <property type="component" value="Chromosome"/>
</dbReference>
<protein>
    <submittedName>
        <fullName evidence="1">Uncharacterized protein</fullName>
    </submittedName>
</protein>
<keyword evidence="2" id="KW-1185">Reference proteome</keyword>
<accession>A0ABY7TTR2</accession>
<reference evidence="1 2" key="1">
    <citation type="submission" date="2023-02" db="EMBL/GenBank/DDBJ databases">
        <title>Genome sequence of Novosphingobium humi KACC 19094.</title>
        <authorList>
            <person name="Kim S."/>
            <person name="Heo J."/>
            <person name="Kwon S.-W."/>
        </authorList>
    </citation>
    <scope>NUCLEOTIDE SEQUENCE [LARGE SCALE GENOMIC DNA]</scope>
    <source>
        <strain evidence="1 2">KACC 19094</strain>
    </source>
</reference>
<name>A0ABY7TTR2_9SPHN</name>
<evidence type="ECO:0000313" key="2">
    <source>
        <dbReference type="Proteomes" id="UP001218231"/>
    </source>
</evidence>
<gene>
    <name evidence="1" type="ORF">PQ457_10265</name>
</gene>
<proteinExistence type="predicted"/>
<organism evidence="1 2">
    <name type="scientific">Novosphingobium humi</name>
    <dbReference type="NCBI Taxonomy" id="2282397"/>
    <lineage>
        <taxon>Bacteria</taxon>
        <taxon>Pseudomonadati</taxon>
        <taxon>Pseudomonadota</taxon>
        <taxon>Alphaproteobacteria</taxon>
        <taxon>Sphingomonadales</taxon>
        <taxon>Sphingomonadaceae</taxon>
        <taxon>Novosphingobium</taxon>
    </lineage>
</organism>
<dbReference type="EMBL" id="CP117417">
    <property type="protein sequence ID" value="WCT76335.1"/>
    <property type="molecule type" value="Genomic_DNA"/>
</dbReference>
<sequence>MASNRAADTTGQSNIIRLPTAAPRKVKQNLGRAAMKARAALPRFPIERFEYPSVRSAIPVARELLAMRPNMTPELELMTALLNALDDDTREKIRQHLIPAVVADRRSALQAMALLKSTKLTTGGINDLYRAFDAAWRELEQ</sequence>
<evidence type="ECO:0000313" key="1">
    <source>
        <dbReference type="EMBL" id="WCT76335.1"/>
    </source>
</evidence>